<comment type="caution">
    <text evidence="1">The sequence shown here is derived from an EMBL/GenBank/DDBJ whole genome shotgun (WGS) entry which is preliminary data.</text>
</comment>
<reference evidence="1 2" key="1">
    <citation type="submission" date="2023-03" db="EMBL/GenBank/DDBJ databases">
        <title>Draft assemblies of triclosan tolerant bacteria isolated from returned activated sludge.</title>
        <authorList>
            <person name="Van Hamelsveld S."/>
        </authorList>
    </citation>
    <scope>NUCLEOTIDE SEQUENCE [LARGE SCALE GENOMIC DNA]</scope>
    <source>
        <strain evidence="1 2">GW210010_S58</strain>
    </source>
</reference>
<sequence length="150" mass="16032">MSTPELVEQLTAVRAVRQAQAAGARAKTIARSNEASLTLALLDDARAAAAQTADEDVARARAGAVLDPACLANAVRLSLRYAAAVREAERSHTDARTALAEAEASCRAALHQVDITDDLLADARDALRDIRGTQLDRAIESYALLRWRAQ</sequence>
<evidence type="ECO:0000313" key="1">
    <source>
        <dbReference type="EMBL" id="MDF3836825.1"/>
    </source>
</evidence>
<protein>
    <submittedName>
        <fullName evidence="1">Uncharacterized protein</fullName>
    </submittedName>
</protein>
<accession>A0ABT6AW22</accession>
<dbReference type="RefSeq" id="WP_276267183.1">
    <property type="nucleotide sequence ID" value="NZ_JARJLM010000464.1"/>
</dbReference>
<gene>
    <name evidence="1" type="ORF">P3W85_28315</name>
</gene>
<organism evidence="1 2">
    <name type="scientific">Cupriavidus basilensis</name>
    <dbReference type="NCBI Taxonomy" id="68895"/>
    <lineage>
        <taxon>Bacteria</taxon>
        <taxon>Pseudomonadati</taxon>
        <taxon>Pseudomonadota</taxon>
        <taxon>Betaproteobacteria</taxon>
        <taxon>Burkholderiales</taxon>
        <taxon>Burkholderiaceae</taxon>
        <taxon>Cupriavidus</taxon>
    </lineage>
</organism>
<dbReference type="EMBL" id="JARJLM010000464">
    <property type="protein sequence ID" value="MDF3836825.1"/>
    <property type="molecule type" value="Genomic_DNA"/>
</dbReference>
<name>A0ABT6AW22_9BURK</name>
<evidence type="ECO:0000313" key="2">
    <source>
        <dbReference type="Proteomes" id="UP001216674"/>
    </source>
</evidence>
<dbReference type="Proteomes" id="UP001216674">
    <property type="component" value="Unassembled WGS sequence"/>
</dbReference>
<keyword evidence="2" id="KW-1185">Reference proteome</keyword>
<proteinExistence type="predicted"/>